<feature type="compositionally biased region" description="Polar residues" evidence="1">
    <location>
        <begin position="22"/>
        <end position="43"/>
    </location>
</feature>
<dbReference type="HOGENOM" id="CLU_3237405_0_0_6"/>
<accession>Q1ZML5</accession>
<dbReference type="EMBL" id="AAOJ01000007">
    <property type="protein sequence ID" value="EAS63424.1"/>
    <property type="molecule type" value="Genomic_DNA"/>
</dbReference>
<dbReference type="Proteomes" id="UP000001603">
    <property type="component" value="Unassembled WGS sequence"/>
</dbReference>
<sequence>MVSTTASSDARSLPNACARSGSFHTSGCSNSAFTSSRRSFLAS</sequence>
<reference evidence="2 3" key="1">
    <citation type="journal article" date="2009" name="Proc. Natl. Acad. Sci. U.S.A.">
        <title>The genomic basis of trophic strategy in marine bacteria.</title>
        <authorList>
            <person name="Lauro F.M."/>
            <person name="McDougald D."/>
            <person name="Thomas T."/>
            <person name="Williams T.J."/>
            <person name="Egan S."/>
            <person name="Rice S."/>
            <person name="DeMaere M.Z."/>
            <person name="Ting L."/>
            <person name="Ertan H."/>
            <person name="Johnson J."/>
            <person name="Ferriera S."/>
            <person name="Lapidus A."/>
            <person name="Anderson I."/>
            <person name="Kyrpides N."/>
            <person name="Munk A.C."/>
            <person name="Detter C."/>
            <person name="Han C.S."/>
            <person name="Brown M.V."/>
            <person name="Robb F.T."/>
            <person name="Kjelleberg S."/>
            <person name="Cavicchioli R."/>
        </authorList>
    </citation>
    <scope>NUCLEOTIDE SEQUENCE [LARGE SCALE GENOMIC DNA]</scope>
    <source>
        <strain evidence="2 3">S14</strain>
    </source>
</reference>
<proteinExistence type="predicted"/>
<gene>
    <name evidence="2" type="ORF">VAS14_07619</name>
</gene>
<protein>
    <submittedName>
        <fullName evidence="2">Uncharacterized protein</fullName>
    </submittedName>
</protein>
<organism evidence="2 3">
    <name type="scientific">Photobacterium angustum (strain S14 / CCUG 15956)</name>
    <name type="common">Vibrio sp. (strain S14 / CCUG 15956)</name>
    <dbReference type="NCBI Taxonomy" id="314292"/>
    <lineage>
        <taxon>Bacteria</taxon>
        <taxon>Pseudomonadati</taxon>
        <taxon>Pseudomonadota</taxon>
        <taxon>Gammaproteobacteria</taxon>
        <taxon>Vibrionales</taxon>
        <taxon>Vibrionaceae</taxon>
        <taxon>Photobacterium</taxon>
    </lineage>
</organism>
<feature type="region of interest" description="Disordered" evidence="1">
    <location>
        <begin position="19"/>
        <end position="43"/>
    </location>
</feature>
<evidence type="ECO:0000256" key="1">
    <source>
        <dbReference type="SAM" id="MobiDB-lite"/>
    </source>
</evidence>
<evidence type="ECO:0000313" key="3">
    <source>
        <dbReference type="Proteomes" id="UP000001603"/>
    </source>
</evidence>
<comment type="caution">
    <text evidence="2">The sequence shown here is derived from an EMBL/GenBank/DDBJ whole genome shotgun (WGS) entry which is preliminary data.</text>
</comment>
<name>Q1ZML5_PHOAS</name>
<dbReference type="AlphaFoldDB" id="Q1ZML5"/>
<evidence type="ECO:0000313" key="2">
    <source>
        <dbReference type="EMBL" id="EAS63424.1"/>
    </source>
</evidence>